<protein>
    <submittedName>
        <fullName evidence="2">Uncharacterized protein</fullName>
    </submittedName>
</protein>
<accession>A0AAD5ILB6</accession>
<dbReference type="EMBL" id="JAJSOW010000104">
    <property type="protein sequence ID" value="KAI9169363.1"/>
    <property type="molecule type" value="Genomic_DNA"/>
</dbReference>
<reference evidence="2" key="2">
    <citation type="submission" date="2023-02" db="EMBL/GenBank/DDBJ databases">
        <authorList>
            <person name="Swenson N.G."/>
            <person name="Wegrzyn J.L."/>
            <person name="Mcevoy S.L."/>
        </authorList>
    </citation>
    <scope>NUCLEOTIDE SEQUENCE</scope>
    <source>
        <strain evidence="2">91603</strain>
        <tissue evidence="2">Leaf</tissue>
    </source>
</reference>
<sequence length="224" mass="24227">MERRRKGGGQGLNHRLEMAVKERIDTNMACSIKGKGIAIISDNGVSADSAGVIEDLSSPGITKVSVDEILPFKSLREKERKDMEALGFEFAGRMVMGQQPLVSPLVVESLSAVERPNGEVGGWRQPRWNGGGKGDGRSLNHRREMAVREGIDTNMACSIKGEGIAVMSNNGVSADSMGVIEDLSSLGITKVFIDETLPFKSLRENERKDMEALGSEFAGRMVMG</sequence>
<evidence type="ECO:0000313" key="2">
    <source>
        <dbReference type="EMBL" id="KAI9169363.1"/>
    </source>
</evidence>
<organism evidence="2 3">
    <name type="scientific">Acer negundo</name>
    <name type="common">Box elder</name>
    <dbReference type="NCBI Taxonomy" id="4023"/>
    <lineage>
        <taxon>Eukaryota</taxon>
        <taxon>Viridiplantae</taxon>
        <taxon>Streptophyta</taxon>
        <taxon>Embryophyta</taxon>
        <taxon>Tracheophyta</taxon>
        <taxon>Spermatophyta</taxon>
        <taxon>Magnoliopsida</taxon>
        <taxon>eudicotyledons</taxon>
        <taxon>Gunneridae</taxon>
        <taxon>Pentapetalae</taxon>
        <taxon>rosids</taxon>
        <taxon>malvids</taxon>
        <taxon>Sapindales</taxon>
        <taxon>Sapindaceae</taxon>
        <taxon>Hippocastanoideae</taxon>
        <taxon>Acereae</taxon>
        <taxon>Acer</taxon>
    </lineage>
</organism>
<evidence type="ECO:0000256" key="1">
    <source>
        <dbReference type="SAM" id="MobiDB-lite"/>
    </source>
</evidence>
<proteinExistence type="predicted"/>
<feature type="region of interest" description="Disordered" evidence="1">
    <location>
        <begin position="116"/>
        <end position="139"/>
    </location>
</feature>
<dbReference type="AlphaFoldDB" id="A0AAD5ILB6"/>
<gene>
    <name evidence="2" type="ORF">LWI28_011262</name>
</gene>
<reference evidence="2" key="1">
    <citation type="journal article" date="2022" name="Plant J.">
        <title>Strategies of tolerance reflected in two North American maple genomes.</title>
        <authorList>
            <person name="McEvoy S.L."/>
            <person name="Sezen U.U."/>
            <person name="Trouern-Trend A."/>
            <person name="McMahon S.M."/>
            <person name="Schaberg P.G."/>
            <person name="Yang J."/>
            <person name="Wegrzyn J.L."/>
            <person name="Swenson N.G."/>
        </authorList>
    </citation>
    <scope>NUCLEOTIDE SEQUENCE</scope>
    <source>
        <strain evidence="2">91603</strain>
    </source>
</reference>
<evidence type="ECO:0000313" key="3">
    <source>
        <dbReference type="Proteomes" id="UP001064489"/>
    </source>
</evidence>
<dbReference type="Proteomes" id="UP001064489">
    <property type="component" value="Chromosome 7"/>
</dbReference>
<comment type="caution">
    <text evidence="2">The sequence shown here is derived from an EMBL/GenBank/DDBJ whole genome shotgun (WGS) entry which is preliminary data.</text>
</comment>
<name>A0AAD5ILB6_ACENE</name>
<keyword evidence="3" id="KW-1185">Reference proteome</keyword>